<evidence type="ECO:0000256" key="2">
    <source>
        <dbReference type="ARBA" id="ARBA00012438"/>
    </source>
</evidence>
<dbReference type="InterPro" id="IPR029016">
    <property type="entry name" value="GAF-like_dom_sf"/>
</dbReference>
<feature type="modified residue" description="4-aspartylphosphate" evidence="9">
    <location>
        <position position="2211"/>
    </location>
</feature>
<dbReference type="Pfam" id="PF13191">
    <property type="entry name" value="AAA_16"/>
    <property type="match status" value="1"/>
</dbReference>
<keyword evidence="4" id="KW-0808">Transferase</keyword>
<dbReference type="SMART" id="SM00448">
    <property type="entry name" value="REC"/>
    <property type="match status" value="1"/>
</dbReference>
<comment type="caution">
    <text evidence="15">The sequence shown here is derived from an EMBL/GenBank/DDBJ whole genome shotgun (WGS) entry which is preliminary data.</text>
</comment>
<keyword evidence="10" id="KW-0175">Coiled coil</keyword>
<feature type="domain" description="Response regulatory" evidence="14">
    <location>
        <begin position="2159"/>
        <end position="2282"/>
    </location>
</feature>
<dbReference type="GO" id="GO:0000155">
    <property type="term" value="F:phosphorelay sensor kinase activity"/>
    <property type="evidence" value="ECO:0007669"/>
    <property type="project" value="InterPro"/>
</dbReference>
<dbReference type="InterPro" id="IPR003594">
    <property type="entry name" value="HATPase_dom"/>
</dbReference>
<keyword evidence="3 9" id="KW-0597">Phosphoprotein</keyword>
<dbReference type="InterPro" id="IPR003661">
    <property type="entry name" value="HisK_dim/P_dom"/>
</dbReference>
<dbReference type="Pfam" id="PF00512">
    <property type="entry name" value="HisKA"/>
    <property type="match status" value="1"/>
</dbReference>
<evidence type="ECO:0000313" key="15">
    <source>
        <dbReference type="EMBL" id="KAJ8651879.1"/>
    </source>
</evidence>
<comment type="catalytic activity">
    <reaction evidence="1">
        <text>ATP + protein L-histidine = ADP + protein N-phospho-L-histidine.</text>
        <dbReference type="EC" id="2.7.13.3"/>
    </reaction>
</comment>
<dbReference type="SMART" id="SM00065">
    <property type="entry name" value="GAF"/>
    <property type="match status" value="1"/>
</dbReference>
<keyword evidence="7" id="KW-0067">ATP-binding</keyword>
<evidence type="ECO:0000256" key="4">
    <source>
        <dbReference type="ARBA" id="ARBA00022679"/>
    </source>
</evidence>
<dbReference type="PROSITE" id="PS50110">
    <property type="entry name" value="RESPONSE_REGULATORY"/>
    <property type="match status" value="1"/>
</dbReference>
<dbReference type="InterPro" id="IPR001789">
    <property type="entry name" value="Sig_transdc_resp-reg_receiver"/>
</dbReference>
<sequence length="2285" mass="256435">MSSTASSSAPSSDGVIRSRVTEALQISGYHFTNATHVPTTDHYDNITLVNGYRVSDKRAVVAKVSNNSLQIEREYYIIRQLYQTADGPSYLVRPLEYAYLSSSGLAVAIYADTHSDRSSSNRTIDDIGTFLRLAIRCTDIMEFIHRHNTIHGQLNMGAFCWNSNDMDTTRLWNFAAGSNASFEKYLTSEGWKKYQHSQAIMENRLMYISPEQTGRTTYIADHRSDIYSLGVIFFVLLTGQMPFDGGPLKIVNSILSRKMPAVHDVQLNVPEVISRIIEKMTCKTPEERYMSMHGVKCDLEACLQRLKSSNAGTIDLFPLAQRDIASVFMIPRNVYGRQAIISEMVYIVERFVNQYKPLKIRSSKQGAASSNSDPDSSEQKSASSPTSLAEHDSSDISSVSSRLVSVNGKQAATVVGIYGPGGIGKSTLFNSVQPLARKSGYITSTKFDSRNKVPYSGLLRLMSQALQQILSETEEEVHRFFNHLKAWLGAQFPSISILADLVSELKSLLAAVGHEDGCTNTEVSMKADNAEARLRFHNLYVEVFRAISHWRMVTIFIDDVHQADDPSIDLLQALLLSRINILVFMSYRDQELNQKQSGILENEFANIQFIEVGTLKLDALTDFVCDTLHRSRDTDRDYVTPLALVIHRKTNGNAFFTAQLLQMLERKKIIYFNWEFNVWEYDLASIEQGTFLKTMEEDVSFMVNRLKELPRHGQRLLKMASFIGDTFSWSTVKALMEDTFSEDGSDVDSDDGDERSLLSAESTTSTTVFSRKSKSSEGTLLSPDTRAQQKSYDPISGLHAVIQEGYVMPLGADEFKWSHDRITQAAGELVKPNVRCKIHFKIAQHMMKEEDMDVFLVADHLLKCLDLLSSLEDKSSFRELLIDAGDKGRQSGAHGMALSYYKAAIQLSDPEKEWDDDNYPVTLQLYTNMMGLSFLLGDNEVTEKATEVISKHAKTPLDRKAMYFIKSRYYLSQQKPFEGRDVLLTCLEDLGNEKLSFENAEKTLQEELDQLEKAIEDMELDEIADIGFSDDPYVQATAEIMGELSQLLYWTGQKQALSACACHVLNMCLQRGMAPAASTACGFLAAIGYIELYNNHAAAHKMAKLGTIIADRYGGNLEKAQAYIMYVIFVDNFERHQRYGLPMLGAATQRAFASGDRHFTNYGKLHISMSRFAVTHHLSDALPIAEESYEEVHKWSAAAEVNAMFITVVRAIKALQGRTYWDTDNVYDGDDGFNDEHFLTESFKQNPNSVVACNWYQSYKMIPLALYERYEVAVEIGDYCFRTMGYVPCVRYTRVTLFYYSIALLGHARKIKGEEVDKCLKQVAQNQDRLYEWVELSRVNYITLWTLVEAELAGLQGDNVMKAILLYEEAINHAREGEWYLELSIAHELAGGFYYRQGVHNVAYNMVKKAVDLYTAYGAFGKSRHLNAKYADLLSSFNDDRADTCDKSAQTDPFPLLAAPRHQPPQESWSNSSHDPADNSPIADEPYSSESIPPITTEQTLVTLDIIDMASILKSSHVLSSEVKFDALLNNMMQIILENSGADRGAIIVKENKFGIGAYGNPQEEETIVTYEEPERISKNSVMVSSQIINHTIHTSESIFIPDVEQDARFAVGPWFERAGKKSVICMPIIHKMTTVGCIFLEGAIGIFTQRHITVLGLLCQQMGISLTNASLFKSVRRVTMANMKMIEMQKQALEEARRSKEAADKATRLREIFLANMSHEIRTPFSGFYGMITLLSETKLDPAQYDLVRTAKSSCEGLLQIIDDLLNFSKLQAGKVSLDLAPVHVEELIADVIDMLIAIAIQKRINVTYTVAEDVPAVVMADANRLRQVIINLLGNAVKFTHHGEISIRCSIDGRKKKAVNKESHISLLFEVIDTGIGISEEQRKVLFMPFSQVDGSTTRKYGGTGLGLSISLQLVTLMNGDIDVVSEEGKGSNFRFSIEVSPVHDQSRRFTEAMQAISKSFIKTRILVADTHHATVDMMTNFLPNLPLDGVSDYAELQQETPYGVVIVGLLLDHKEGTLSCWEKELQKVMKRAKVTVIMHYPLGSSNVQGNIGGVGPILEAASSSMEQEQQRQQQQQPFHISSYGYLDEQQNIVRMGVPLRRNKLLKMLAGFLKEDEPGTPAPKTRPNIFARISSSEIKLAIETIPEEHRKAFKKTNILVAEDNPVAQKLLCKQLKRYGFNITCANNGAEAIAAWTKRPVGYFKMALFDHHMPKCDGVEATKTIRRSEKEQNSKTRLPIVALTADIQDSARAICVNAGMDGYLTKPLNEFALLEFVKQYCIDQ</sequence>
<dbReference type="PROSITE" id="PS50011">
    <property type="entry name" value="PROTEIN_KINASE_DOM"/>
    <property type="match status" value="1"/>
</dbReference>
<proteinExistence type="predicted"/>
<dbReference type="InterPro" id="IPR004358">
    <property type="entry name" value="Sig_transdc_His_kin-like_C"/>
</dbReference>
<dbReference type="InterPro" id="IPR027417">
    <property type="entry name" value="P-loop_NTPase"/>
</dbReference>
<feature type="region of interest" description="Disordered" evidence="11">
    <location>
        <begin position="1452"/>
        <end position="1494"/>
    </location>
</feature>
<dbReference type="InterPro" id="IPR000719">
    <property type="entry name" value="Prot_kinase_dom"/>
</dbReference>
<dbReference type="SMART" id="SM00387">
    <property type="entry name" value="HATPase_c"/>
    <property type="match status" value="1"/>
</dbReference>
<reference evidence="15 16" key="1">
    <citation type="submission" date="2023-03" db="EMBL/GenBank/DDBJ databases">
        <title>Genome sequence of Lichtheimia ornata CBS 291.66.</title>
        <authorList>
            <person name="Mohabir J.T."/>
            <person name="Shea T.P."/>
            <person name="Kurbessoian T."/>
            <person name="Berby B."/>
            <person name="Fontaine J."/>
            <person name="Livny J."/>
            <person name="Gnirke A."/>
            <person name="Stajich J.E."/>
            <person name="Cuomo C.A."/>
        </authorList>
    </citation>
    <scope>NUCLEOTIDE SEQUENCE [LARGE SCALE GENOMIC DNA]</scope>
    <source>
        <strain evidence="15">CBS 291.66</strain>
    </source>
</reference>
<dbReference type="GeneID" id="83219886"/>
<evidence type="ECO:0000256" key="3">
    <source>
        <dbReference type="ARBA" id="ARBA00022553"/>
    </source>
</evidence>
<dbReference type="Pfam" id="PF13185">
    <property type="entry name" value="GAF_2"/>
    <property type="match status" value="1"/>
</dbReference>
<dbReference type="EC" id="2.7.13.3" evidence="2"/>
<dbReference type="SUPFAM" id="SSF52540">
    <property type="entry name" value="P-loop containing nucleoside triphosphate hydrolases"/>
    <property type="match status" value="1"/>
</dbReference>
<keyword evidence="5" id="KW-0547">Nucleotide-binding</keyword>
<dbReference type="PANTHER" id="PTHR45339">
    <property type="entry name" value="HYBRID SIGNAL TRANSDUCTION HISTIDINE KINASE J"/>
    <property type="match status" value="1"/>
</dbReference>
<dbReference type="SMART" id="SM00220">
    <property type="entry name" value="S_TKc"/>
    <property type="match status" value="1"/>
</dbReference>
<feature type="compositionally biased region" description="Polar residues" evidence="11">
    <location>
        <begin position="1465"/>
        <end position="1474"/>
    </location>
</feature>
<evidence type="ECO:0000256" key="8">
    <source>
        <dbReference type="ARBA" id="ARBA00023012"/>
    </source>
</evidence>
<dbReference type="Gene3D" id="3.30.450.40">
    <property type="match status" value="1"/>
</dbReference>
<keyword evidence="8" id="KW-0902">Two-component regulatory system</keyword>
<evidence type="ECO:0000256" key="7">
    <source>
        <dbReference type="ARBA" id="ARBA00022840"/>
    </source>
</evidence>
<dbReference type="Gene3D" id="1.10.510.10">
    <property type="entry name" value="Transferase(Phosphotransferase) domain 1"/>
    <property type="match status" value="1"/>
</dbReference>
<dbReference type="InterPro" id="IPR011009">
    <property type="entry name" value="Kinase-like_dom_sf"/>
</dbReference>
<feature type="region of interest" description="Disordered" evidence="11">
    <location>
        <begin position="362"/>
        <end position="395"/>
    </location>
</feature>
<feature type="coiled-coil region" evidence="10">
    <location>
        <begin position="987"/>
        <end position="1021"/>
    </location>
</feature>
<dbReference type="SUPFAM" id="SSF52172">
    <property type="entry name" value="CheY-like"/>
    <property type="match status" value="1"/>
</dbReference>
<dbReference type="SUPFAM" id="SSF47384">
    <property type="entry name" value="Homodimeric domain of signal transducing histidine kinase"/>
    <property type="match status" value="1"/>
</dbReference>
<dbReference type="FunFam" id="3.30.565.10:FF:000010">
    <property type="entry name" value="Sensor histidine kinase RcsC"/>
    <property type="match status" value="1"/>
</dbReference>
<feature type="region of interest" description="Disordered" evidence="11">
    <location>
        <begin position="741"/>
        <end position="763"/>
    </location>
</feature>
<dbReference type="InterPro" id="IPR036890">
    <property type="entry name" value="HATPase_C_sf"/>
</dbReference>
<evidence type="ECO:0000259" key="12">
    <source>
        <dbReference type="PROSITE" id="PS50011"/>
    </source>
</evidence>
<dbReference type="Gene3D" id="3.40.50.2300">
    <property type="match status" value="1"/>
</dbReference>
<dbReference type="Gene3D" id="3.30.565.10">
    <property type="entry name" value="Histidine kinase-like ATPase, C-terminal domain"/>
    <property type="match status" value="1"/>
</dbReference>
<evidence type="ECO:0000313" key="16">
    <source>
        <dbReference type="Proteomes" id="UP001234581"/>
    </source>
</evidence>
<evidence type="ECO:0000259" key="14">
    <source>
        <dbReference type="PROSITE" id="PS50110"/>
    </source>
</evidence>
<dbReference type="Pfam" id="PF02518">
    <property type="entry name" value="HATPase_c"/>
    <property type="match status" value="1"/>
</dbReference>
<dbReference type="InterPro" id="IPR036097">
    <property type="entry name" value="HisK_dim/P_sf"/>
</dbReference>
<evidence type="ECO:0000256" key="5">
    <source>
        <dbReference type="ARBA" id="ARBA00022741"/>
    </source>
</evidence>
<evidence type="ECO:0000256" key="11">
    <source>
        <dbReference type="SAM" id="MobiDB-lite"/>
    </source>
</evidence>
<evidence type="ECO:0000256" key="1">
    <source>
        <dbReference type="ARBA" id="ARBA00000085"/>
    </source>
</evidence>
<dbReference type="SUPFAM" id="SSF55781">
    <property type="entry name" value="GAF domain-like"/>
    <property type="match status" value="1"/>
</dbReference>
<dbReference type="FunFam" id="1.10.287.130:FF:000002">
    <property type="entry name" value="Two-component osmosensing histidine kinase"/>
    <property type="match status" value="1"/>
</dbReference>
<dbReference type="CDD" id="cd16922">
    <property type="entry name" value="HATPase_EvgS-ArcB-TorS-like"/>
    <property type="match status" value="1"/>
</dbReference>
<keyword evidence="6" id="KW-0418">Kinase</keyword>
<dbReference type="SUPFAM" id="SSF56112">
    <property type="entry name" value="Protein kinase-like (PK-like)"/>
    <property type="match status" value="1"/>
</dbReference>
<organism evidence="15 16">
    <name type="scientific">Lichtheimia ornata</name>
    <dbReference type="NCBI Taxonomy" id="688661"/>
    <lineage>
        <taxon>Eukaryota</taxon>
        <taxon>Fungi</taxon>
        <taxon>Fungi incertae sedis</taxon>
        <taxon>Mucoromycota</taxon>
        <taxon>Mucoromycotina</taxon>
        <taxon>Mucoromycetes</taxon>
        <taxon>Mucorales</taxon>
        <taxon>Lichtheimiaceae</taxon>
        <taxon>Lichtheimia</taxon>
    </lineage>
</organism>
<evidence type="ECO:0000256" key="9">
    <source>
        <dbReference type="PROSITE-ProRule" id="PRU00169"/>
    </source>
</evidence>
<dbReference type="GO" id="GO:0005524">
    <property type="term" value="F:ATP binding"/>
    <property type="evidence" value="ECO:0007669"/>
    <property type="project" value="UniProtKB-KW"/>
</dbReference>
<evidence type="ECO:0000256" key="6">
    <source>
        <dbReference type="ARBA" id="ARBA00022777"/>
    </source>
</evidence>
<feature type="domain" description="Histidine kinase" evidence="13">
    <location>
        <begin position="1717"/>
        <end position="1944"/>
    </location>
</feature>
<dbReference type="PANTHER" id="PTHR45339:SF5">
    <property type="entry name" value="HISTIDINE KINASE"/>
    <property type="match status" value="1"/>
</dbReference>
<dbReference type="InterPro" id="IPR003018">
    <property type="entry name" value="GAF"/>
</dbReference>
<dbReference type="Gene3D" id="1.10.287.130">
    <property type="match status" value="1"/>
</dbReference>
<protein>
    <recommendedName>
        <fullName evidence="2">histidine kinase</fullName>
        <ecNumber evidence="2">2.7.13.3</ecNumber>
    </recommendedName>
</protein>
<dbReference type="Proteomes" id="UP001234581">
    <property type="component" value="Unassembled WGS sequence"/>
</dbReference>
<feature type="compositionally biased region" description="Acidic residues" evidence="11">
    <location>
        <begin position="741"/>
        <end position="753"/>
    </location>
</feature>
<dbReference type="InterPro" id="IPR011006">
    <property type="entry name" value="CheY-like_superfamily"/>
</dbReference>
<dbReference type="CDD" id="cd00082">
    <property type="entry name" value="HisKA"/>
    <property type="match status" value="1"/>
</dbReference>
<dbReference type="InterPro" id="IPR041664">
    <property type="entry name" value="AAA_16"/>
</dbReference>
<dbReference type="PRINTS" id="PR00344">
    <property type="entry name" value="BCTRLSENSOR"/>
</dbReference>
<feature type="compositionally biased region" description="Polar residues" evidence="11">
    <location>
        <begin position="363"/>
        <end position="387"/>
    </location>
</feature>
<dbReference type="CDD" id="cd17546">
    <property type="entry name" value="REC_hyHK_CKI1_RcsC-like"/>
    <property type="match status" value="1"/>
</dbReference>
<dbReference type="SUPFAM" id="SSF55874">
    <property type="entry name" value="ATPase domain of HSP90 chaperone/DNA topoisomerase II/histidine kinase"/>
    <property type="match status" value="1"/>
</dbReference>
<dbReference type="PROSITE" id="PS50109">
    <property type="entry name" value="HIS_KIN"/>
    <property type="match status" value="1"/>
</dbReference>
<dbReference type="SMART" id="SM00388">
    <property type="entry name" value="HisKA"/>
    <property type="match status" value="1"/>
</dbReference>
<feature type="domain" description="Protein kinase" evidence="12">
    <location>
        <begin position="1"/>
        <end position="303"/>
    </location>
</feature>
<dbReference type="EMBL" id="JARTCD010000133">
    <property type="protein sequence ID" value="KAJ8651879.1"/>
    <property type="molecule type" value="Genomic_DNA"/>
</dbReference>
<keyword evidence="16" id="KW-1185">Reference proteome</keyword>
<name>A0AAD7UQW1_9FUNG</name>
<dbReference type="RefSeq" id="XP_058336793.1">
    <property type="nucleotide sequence ID" value="XM_058492442.1"/>
</dbReference>
<evidence type="ECO:0000259" key="13">
    <source>
        <dbReference type="PROSITE" id="PS50109"/>
    </source>
</evidence>
<dbReference type="Pfam" id="PF00072">
    <property type="entry name" value="Response_reg"/>
    <property type="match status" value="1"/>
</dbReference>
<accession>A0AAD7UQW1</accession>
<evidence type="ECO:0000256" key="10">
    <source>
        <dbReference type="SAM" id="Coils"/>
    </source>
</evidence>
<gene>
    <name evidence="15" type="ORF">O0I10_012548</name>
</gene>
<dbReference type="InterPro" id="IPR005467">
    <property type="entry name" value="His_kinase_dom"/>
</dbReference>